<proteinExistence type="predicted"/>
<dbReference type="Pfam" id="PF12833">
    <property type="entry name" value="HTH_18"/>
    <property type="match status" value="1"/>
</dbReference>
<dbReference type="SUPFAM" id="SSF51215">
    <property type="entry name" value="Regulatory protein AraC"/>
    <property type="match status" value="1"/>
</dbReference>
<evidence type="ECO:0000256" key="2">
    <source>
        <dbReference type="ARBA" id="ARBA00023015"/>
    </source>
</evidence>
<reference evidence="6" key="1">
    <citation type="submission" date="2019-08" db="EMBL/GenBank/DDBJ databases">
        <authorList>
            <person name="Kucharzyk K."/>
            <person name="Murdoch R.W."/>
            <person name="Higgins S."/>
            <person name="Loffler F."/>
        </authorList>
    </citation>
    <scope>NUCLEOTIDE SEQUENCE</scope>
</reference>
<keyword evidence="2" id="KW-0805">Transcription regulation</keyword>
<dbReference type="InterPro" id="IPR009057">
    <property type="entry name" value="Homeodomain-like_sf"/>
</dbReference>
<accession>A0A645E0J7</accession>
<evidence type="ECO:0000256" key="4">
    <source>
        <dbReference type="ARBA" id="ARBA00023163"/>
    </source>
</evidence>
<keyword evidence="1" id="KW-0963">Cytoplasm</keyword>
<dbReference type="SMART" id="SM00342">
    <property type="entry name" value="HTH_ARAC"/>
    <property type="match status" value="1"/>
</dbReference>
<dbReference type="SUPFAM" id="SSF46689">
    <property type="entry name" value="Homeodomain-like"/>
    <property type="match status" value="1"/>
</dbReference>
<evidence type="ECO:0000259" key="5">
    <source>
        <dbReference type="PROSITE" id="PS01124"/>
    </source>
</evidence>
<evidence type="ECO:0000256" key="1">
    <source>
        <dbReference type="ARBA" id="ARBA00022490"/>
    </source>
</evidence>
<dbReference type="PANTHER" id="PTHR46796:SF13">
    <property type="entry name" value="HTH-TYPE TRANSCRIPTIONAL ACTIVATOR RHAS"/>
    <property type="match status" value="1"/>
</dbReference>
<dbReference type="GO" id="GO:0003700">
    <property type="term" value="F:DNA-binding transcription factor activity"/>
    <property type="evidence" value="ECO:0007669"/>
    <property type="project" value="InterPro"/>
</dbReference>
<gene>
    <name evidence="6" type="primary">rhaS_115</name>
    <name evidence="6" type="ORF">SDC9_142247</name>
</gene>
<dbReference type="PANTHER" id="PTHR46796">
    <property type="entry name" value="HTH-TYPE TRANSCRIPTIONAL ACTIVATOR RHAS-RELATED"/>
    <property type="match status" value="1"/>
</dbReference>
<comment type="caution">
    <text evidence="6">The sequence shown here is derived from an EMBL/GenBank/DDBJ whole genome shotgun (WGS) entry which is preliminary data.</text>
</comment>
<dbReference type="GO" id="GO:0043565">
    <property type="term" value="F:sequence-specific DNA binding"/>
    <property type="evidence" value="ECO:0007669"/>
    <property type="project" value="InterPro"/>
</dbReference>
<organism evidence="6">
    <name type="scientific">bioreactor metagenome</name>
    <dbReference type="NCBI Taxonomy" id="1076179"/>
    <lineage>
        <taxon>unclassified sequences</taxon>
        <taxon>metagenomes</taxon>
        <taxon>ecological metagenomes</taxon>
    </lineage>
</organism>
<dbReference type="Gene3D" id="1.10.10.60">
    <property type="entry name" value="Homeodomain-like"/>
    <property type="match status" value="1"/>
</dbReference>
<dbReference type="Pfam" id="PF02311">
    <property type="entry name" value="AraC_binding"/>
    <property type="match status" value="1"/>
</dbReference>
<evidence type="ECO:0000256" key="3">
    <source>
        <dbReference type="ARBA" id="ARBA00023125"/>
    </source>
</evidence>
<keyword evidence="4" id="KW-0804">Transcription</keyword>
<dbReference type="InterPro" id="IPR018060">
    <property type="entry name" value="HTH_AraC"/>
</dbReference>
<dbReference type="InterPro" id="IPR050204">
    <property type="entry name" value="AraC_XylS_family_regulators"/>
</dbReference>
<protein>
    <submittedName>
        <fullName evidence="6">HTH-type transcriptional activator RhaS</fullName>
    </submittedName>
</protein>
<feature type="domain" description="HTH araC/xylS-type" evidence="5">
    <location>
        <begin position="175"/>
        <end position="273"/>
    </location>
</feature>
<dbReference type="InterPro" id="IPR003313">
    <property type="entry name" value="AraC-bd"/>
</dbReference>
<sequence>MHDDQKIEVHRLIGEMPAIFAPGGFRVLNASVGVRAPADGFFDTPVRRFEFFSLSHMYDGGGRLWLADGTECAVEPGDAILIAPNALNRYGGADGMPYVEDSIRFAGPAADAWAARGLLNSGIYRLGTKRRIPELAALLSDPAERVQLLAAARLQELLWSMVPARSGDAGDAAWEKLLTILKEHAGEWWTVTEMAGFLGVRPPVLRRIFLVRTGLLPKNYLERLKLHQAAGWLLEGADSIRDTAGRFGYRDAYHFSRRFKLLFGVSPERYRREYRHLR</sequence>
<name>A0A645E0J7_9ZZZZ</name>
<evidence type="ECO:0000313" key="6">
    <source>
        <dbReference type="EMBL" id="MPM95096.1"/>
    </source>
</evidence>
<keyword evidence="3" id="KW-0238">DNA-binding</keyword>
<dbReference type="InterPro" id="IPR037923">
    <property type="entry name" value="HTH-like"/>
</dbReference>
<dbReference type="PROSITE" id="PS01124">
    <property type="entry name" value="HTH_ARAC_FAMILY_2"/>
    <property type="match status" value="1"/>
</dbReference>
<dbReference type="AlphaFoldDB" id="A0A645E0J7"/>
<dbReference type="EMBL" id="VSSQ01041627">
    <property type="protein sequence ID" value="MPM95096.1"/>
    <property type="molecule type" value="Genomic_DNA"/>
</dbReference>